<evidence type="ECO:0000259" key="2">
    <source>
        <dbReference type="Pfam" id="PF03992"/>
    </source>
</evidence>
<gene>
    <name evidence="3" type="ORF">GCM10011588_58260</name>
</gene>
<feature type="domain" description="ABM" evidence="2">
    <location>
        <begin position="76"/>
        <end position="134"/>
    </location>
</feature>
<dbReference type="EMBL" id="BMMH01000017">
    <property type="protein sequence ID" value="GGL35780.1"/>
    <property type="molecule type" value="Genomic_DNA"/>
</dbReference>
<protein>
    <recommendedName>
        <fullName evidence="2">ABM domain-containing protein</fullName>
    </recommendedName>
</protein>
<reference evidence="3" key="2">
    <citation type="submission" date="2020-09" db="EMBL/GenBank/DDBJ databases">
        <authorList>
            <person name="Sun Q."/>
            <person name="Zhou Y."/>
        </authorList>
    </citation>
    <scope>NUCLEOTIDE SEQUENCE</scope>
    <source>
        <strain evidence="3">CGMCC 4.3508</strain>
    </source>
</reference>
<comment type="caution">
    <text evidence="3">The sequence shown here is derived from an EMBL/GenBank/DDBJ whole genome shotgun (WGS) entry which is preliminary data.</text>
</comment>
<feature type="region of interest" description="Disordered" evidence="1">
    <location>
        <begin position="42"/>
        <end position="61"/>
    </location>
</feature>
<sequence length="276" mass="29429">MISVAGRAPGENVIRPPDPQAQEPPRCRRPNEGRAPGQAITTLATAPRGEQGEGTGGATGALPRAERGWIVFARSTTIQAQPSAIDAGIAHMRDIVLPALRELPGCFGLSLLVDRDNGHCIATSAWESEDAMHDSAERIGPIRDRALEIFGGSAQIEEWEIAGLHRAHHANEGACVRATWVKTDPSRLDSAVEIYKAGTLPAIEDLEGFCSASLMINRRSGRAVSCTSFDSAAAMAANREQSASLRVDAARRTGVAALDVREFELALAHLRVPEMA</sequence>
<dbReference type="Pfam" id="PF03992">
    <property type="entry name" value="ABM"/>
    <property type="match status" value="1"/>
</dbReference>
<evidence type="ECO:0000313" key="4">
    <source>
        <dbReference type="Proteomes" id="UP000638263"/>
    </source>
</evidence>
<reference evidence="3" key="1">
    <citation type="journal article" date="2014" name="Int. J. Syst. Evol. Microbiol.">
        <title>Complete genome sequence of Corynebacterium casei LMG S-19264T (=DSM 44701T), isolated from a smear-ripened cheese.</title>
        <authorList>
            <consortium name="US DOE Joint Genome Institute (JGI-PGF)"/>
            <person name="Walter F."/>
            <person name="Albersmeier A."/>
            <person name="Kalinowski J."/>
            <person name="Ruckert C."/>
        </authorList>
    </citation>
    <scope>NUCLEOTIDE SEQUENCE</scope>
    <source>
        <strain evidence="3">CGMCC 4.3508</strain>
    </source>
</reference>
<organism evidence="3 4">
    <name type="scientific">Nocardia jinanensis</name>
    <dbReference type="NCBI Taxonomy" id="382504"/>
    <lineage>
        <taxon>Bacteria</taxon>
        <taxon>Bacillati</taxon>
        <taxon>Actinomycetota</taxon>
        <taxon>Actinomycetes</taxon>
        <taxon>Mycobacteriales</taxon>
        <taxon>Nocardiaceae</taxon>
        <taxon>Nocardia</taxon>
    </lineage>
</organism>
<dbReference type="Proteomes" id="UP000638263">
    <property type="component" value="Unassembled WGS sequence"/>
</dbReference>
<feature type="region of interest" description="Disordered" evidence="1">
    <location>
        <begin position="1"/>
        <end position="36"/>
    </location>
</feature>
<dbReference type="SUPFAM" id="SSF54909">
    <property type="entry name" value="Dimeric alpha+beta barrel"/>
    <property type="match status" value="1"/>
</dbReference>
<evidence type="ECO:0000256" key="1">
    <source>
        <dbReference type="SAM" id="MobiDB-lite"/>
    </source>
</evidence>
<accession>A0A917RWA2</accession>
<dbReference type="AlphaFoldDB" id="A0A917RWA2"/>
<evidence type="ECO:0000313" key="3">
    <source>
        <dbReference type="EMBL" id="GGL35780.1"/>
    </source>
</evidence>
<dbReference type="InterPro" id="IPR011008">
    <property type="entry name" value="Dimeric_a/b-barrel"/>
</dbReference>
<dbReference type="InterPro" id="IPR007138">
    <property type="entry name" value="ABM_dom"/>
</dbReference>
<keyword evidence="4" id="KW-1185">Reference proteome</keyword>
<dbReference type="Gene3D" id="3.30.70.100">
    <property type="match status" value="2"/>
</dbReference>
<name>A0A917RWA2_9NOCA</name>
<proteinExistence type="predicted"/>